<keyword evidence="6" id="KW-1015">Disulfide bond</keyword>
<keyword evidence="5 7" id="KW-0339">Growth factor</keyword>
<evidence type="ECO:0000256" key="1">
    <source>
        <dbReference type="ARBA" id="ARBA00004613"/>
    </source>
</evidence>
<dbReference type="PANTHER" id="PTHR12173:SF8">
    <property type="entry name" value="PERSEPHIN"/>
    <property type="match status" value="1"/>
</dbReference>
<keyword evidence="4" id="KW-0732">Signal</keyword>
<comment type="subcellular location">
    <subcellularLocation>
        <location evidence="1">Secreted</location>
    </subcellularLocation>
</comment>
<dbReference type="GO" id="GO:0005576">
    <property type="term" value="C:extracellular region"/>
    <property type="evidence" value="ECO:0007669"/>
    <property type="project" value="UniProtKB-SubCell"/>
</dbReference>
<dbReference type="AlphaFoldDB" id="A0AAY4DJN7"/>
<dbReference type="GO" id="GO:0008083">
    <property type="term" value="F:growth factor activity"/>
    <property type="evidence" value="ECO:0007669"/>
    <property type="project" value="UniProtKB-KW"/>
</dbReference>
<feature type="compositionally biased region" description="Basic residues" evidence="8">
    <location>
        <begin position="124"/>
        <end position="135"/>
    </location>
</feature>
<evidence type="ECO:0000313" key="11">
    <source>
        <dbReference type="Proteomes" id="UP000694580"/>
    </source>
</evidence>
<dbReference type="GO" id="GO:0030116">
    <property type="term" value="F:glial cell-derived neurotrophic factor receptor binding"/>
    <property type="evidence" value="ECO:0007669"/>
    <property type="project" value="InterPro"/>
</dbReference>
<evidence type="ECO:0000259" key="9">
    <source>
        <dbReference type="PROSITE" id="PS51362"/>
    </source>
</evidence>
<dbReference type="GeneTree" id="ENSGT00950000182993"/>
<evidence type="ECO:0000256" key="3">
    <source>
        <dbReference type="ARBA" id="ARBA00022525"/>
    </source>
</evidence>
<dbReference type="PROSITE" id="PS51362">
    <property type="entry name" value="TGF_BETA_2"/>
    <property type="match status" value="1"/>
</dbReference>
<evidence type="ECO:0000256" key="5">
    <source>
        <dbReference type="ARBA" id="ARBA00023030"/>
    </source>
</evidence>
<keyword evidence="3" id="KW-0964">Secreted</keyword>
<organism evidence="10 11">
    <name type="scientific">Denticeps clupeoides</name>
    <name type="common">denticle herring</name>
    <dbReference type="NCBI Taxonomy" id="299321"/>
    <lineage>
        <taxon>Eukaryota</taxon>
        <taxon>Metazoa</taxon>
        <taxon>Chordata</taxon>
        <taxon>Craniata</taxon>
        <taxon>Vertebrata</taxon>
        <taxon>Euteleostomi</taxon>
        <taxon>Actinopterygii</taxon>
        <taxon>Neopterygii</taxon>
        <taxon>Teleostei</taxon>
        <taxon>Clupei</taxon>
        <taxon>Clupeiformes</taxon>
        <taxon>Denticipitoidei</taxon>
        <taxon>Denticipitidae</taxon>
        <taxon>Denticeps</taxon>
    </lineage>
</organism>
<dbReference type="SUPFAM" id="SSF57501">
    <property type="entry name" value="Cystine-knot cytokines"/>
    <property type="match status" value="1"/>
</dbReference>
<reference evidence="10 11" key="1">
    <citation type="submission" date="2020-06" db="EMBL/GenBank/DDBJ databases">
        <authorList>
            <consortium name="Wellcome Sanger Institute Data Sharing"/>
        </authorList>
    </citation>
    <scope>NUCLEOTIDE SEQUENCE [LARGE SCALE GENOMIC DNA]</scope>
</reference>
<dbReference type="Proteomes" id="UP000694580">
    <property type="component" value="Chromosome 13"/>
</dbReference>
<reference evidence="10" key="2">
    <citation type="submission" date="2025-08" db="UniProtKB">
        <authorList>
            <consortium name="Ensembl"/>
        </authorList>
    </citation>
    <scope>IDENTIFICATION</scope>
</reference>
<dbReference type="CTD" id="9048"/>
<dbReference type="GO" id="GO:0030971">
    <property type="term" value="F:receptor tyrosine kinase binding"/>
    <property type="evidence" value="ECO:0007669"/>
    <property type="project" value="InterPro"/>
</dbReference>
<gene>
    <name evidence="10" type="primary">LOC114802429</name>
</gene>
<dbReference type="Gene3D" id="2.10.90.10">
    <property type="entry name" value="Cystine-knot cytokines"/>
    <property type="match status" value="1"/>
</dbReference>
<dbReference type="PANTHER" id="PTHR12173">
    <property type="entry name" value="GDNF SUBFAMILY OF TGF-BETA FAMILY"/>
    <property type="match status" value="1"/>
</dbReference>
<dbReference type="Ensembl" id="ENSDCDT00010055945.1">
    <property type="protein sequence ID" value="ENSDCDP00010045757.1"/>
    <property type="gene ID" value="ENSDCDG00010028119.1"/>
</dbReference>
<evidence type="ECO:0000256" key="2">
    <source>
        <dbReference type="ARBA" id="ARBA00009832"/>
    </source>
</evidence>
<dbReference type="Pfam" id="PF00019">
    <property type="entry name" value="TGF_beta"/>
    <property type="match status" value="1"/>
</dbReference>
<keyword evidence="11" id="KW-1185">Reference proteome</keyword>
<accession>A0AAY4DJN7</accession>
<evidence type="ECO:0000256" key="6">
    <source>
        <dbReference type="ARBA" id="ARBA00023157"/>
    </source>
</evidence>
<feature type="region of interest" description="Disordered" evidence="8">
    <location>
        <begin position="109"/>
        <end position="143"/>
    </location>
</feature>
<reference evidence="10" key="3">
    <citation type="submission" date="2025-09" db="UniProtKB">
        <authorList>
            <consortium name="Ensembl"/>
        </authorList>
    </citation>
    <scope>IDENTIFICATION</scope>
</reference>
<sequence>MTGEVVPGRHDGKRWWRLEVRPLSPSQYHLSNWRVTLWVLVSLLTQVEGTFTGAEKGLEDSHTSVMKTTDRMAWYPHDYSEGQNEKEAEKATTSLSGLFGDVSTVDTADDHRKRWQRSLSDHASRRRSRKNRKKGQSSPDCRMEKRQVRVKDLDLGHDSDEIIVFKFCVGTCSSARKNYDLALKKLMDKGSIPNRKVSTQPCCRPTSYETVSFMDTHTIWQTIKWLSAANCSCVG</sequence>
<dbReference type="GO" id="GO:0048731">
    <property type="term" value="P:system development"/>
    <property type="evidence" value="ECO:0007669"/>
    <property type="project" value="UniProtKB-ARBA"/>
</dbReference>
<dbReference type="InterPro" id="IPR043401">
    <property type="entry name" value="GDNF_fam"/>
</dbReference>
<protein>
    <recommendedName>
        <fullName evidence="9">TGF-beta family profile domain-containing protein</fullName>
    </recommendedName>
</protein>
<proteinExistence type="inferred from homology"/>
<evidence type="ECO:0000256" key="7">
    <source>
        <dbReference type="RuleBase" id="RU000354"/>
    </source>
</evidence>
<comment type="similarity">
    <text evidence="2">Belongs to the TGF-beta family. GDNF subfamily.</text>
</comment>
<feature type="domain" description="TGF-beta family profile" evidence="9">
    <location>
        <begin position="124"/>
        <end position="234"/>
    </location>
</feature>
<evidence type="ECO:0000256" key="8">
    <source>
        <dbReference type="SAM" id="MobiDB-lite"/>
    </source>
</evidence>
<name>A0AAY4DJN7_9TELE</name>
<dbReference type="InterPro" id="IPR001839">
    <property type="entry name" value="TGF-b_C"/>
</dbReference>
<evidence type="ECO:0000256" key="4">
    <source>
        <dbReference type="ARBA" id="ARBA00022729"/>
    </source>
</evidence>
<evidence type="ECO:0000313" key="10">
    <source>
        <dbReference type="Ensembl" id="ENSDCDP00010045757.1"/>
    </source>
</evidence>
<dbReference type="InterPro" id="IPR029034">
    <property type="entry name" value="Cystine-knot_cytokine"/>
</dbReference>